<dbReference type="PIRSF" id="PIRSF002869">
    <property type="entry name" value="MviN"/>
    <property type="match status" value="1"/>
</dbReference>
<evidence type="ECO:0000256" key="8">
    <source>
        <dbReference type="ARBA" id="ARBA00060041"/>
    </source>
</evidence>
<dbReference type="HAMAP" id="MF_02078">
    <property type="entry name" value="MurJ_MviN"/>
    <property type="match status" value="1"/>
</dbReference>
<comment type="subcellular location">
    <subcellularLocation>
        <location evidence="1 10">Cell membrane</location>
        <topology evidence="1 10">Multi-pass membrane protein</topology>
    </subcellularLocation>
</comment>
<keyword evidence="3 10" id="KW-0812">Transmembrane</keyword>
<reference evidence="12" key="1">
    <citation type="journal article" date="2020" name="mSystems">
        <title>Genome- and Community-Level Interaction Insights into Carbon Utilization and Element Cycling Functions of Hydrothermarchaeota in Hydrothermal Sediment.</title>
        <authorList>
            <person name="Zhou Z."/>
            <person name="Liu Y."/>
            <person name="Xu W."/>
            <person name="Pan J."/>
            <person name="Luo Z.H."/>
            <person name="Li M."/>
        </authorList>
    </citation>
    <scope>NUCLEOTIDE SEQUENCE [LARGE SCALE GENOMIC DNA]</scope>
    <source>
        <strain evidence="12">SpSt-503</strain>
    </source>
</reference>
<feature type="transmembrane region" description="Helical" evidence="10">
    <location>
        <begin position="361"/>
        <end position="385"/>
    </location>
</feature>
<feature type="transmembrane region" description="Helical" evidence="10">
    <location>
        <begin position="397"/>
        <end position="417"/>
    </location>
</feature>
<keyword evidence="4 10" id="KW-0133">Cell shape</keyword>
<dbReference type="PANTHER" id="PTHR47019">
    <property type="entry name" value="LIPID II FLIPPASE MURJ"/>
    <property type="match status" value="1"/>
</dbReference>
<proteinExistence type="inferred from homology"/>
<feature type="transmembrane region" description="Helical" evidence="10">
    <location>
        <begin position="201"/>
        <end position="219"/>
    </location>
</feature>
<feature type="transmembrane region" description="Helical" evidence="10">
    <location>
        <begin position="101"/>
        <end position="127"/>
    </location>
</feature>
<keyword evidence="6 10" id="KW-1133">Transmembrane helix</keyword>
<dbReference type="Pfam" id="PF03023">
    <property type="entry name" value="MurJ"/>
    <property type="match status" value="1"/>
</dbReference>
<dbReference type="GO" id="GO:0008360">
    <property type="term" value="P:regulation of cell shape"/>
    <property type="evidence" value="ECO:0007669"/>
    <property type="project" value="UniProtKB-UniRule"/>
</dbReference>
<keyword evidence="10 11" id="KW-0961">Cell wall biogenesis/degradation</keyword>
<keyword evidence="10 11" id="KW-0813">Transport</keyword>
<dbReference type="CDD" id="cd13123">
    <property type="entry name" value="MATE_MurJ_like"/>
    <property type="match status" value="1"/>
</dbReference>
<feature type="transmembrane region" description="Helical" evidence="10">
    <location>
        <begin position="288"/>
        <end position="309"/>
    </location>
</feature>
<feature type="transmembrane region" description="Helical" evidence="10">
    <location>
        <begin position="71"/>
        <end position="89"/>
    </location>
</feature>
<sequence>MADTTETLTEPEKPEKASSLVKQGSLLSLLTLGSRVMGLIREMVKAALLGTTPLSDAFTVAFMIPNLFRRLFAEGSIAVAFIPTFKGYLIEGNKEKTKEFLSSFITLLTFLVTLAVLIGMALTPILVPIFSLKELDETILLTQIMFPFLALISFAAFLQGILNTHSIFAPSGVAPIVLNVVIIIAAYALSPFMKNPARAMAVGVIVGGTLQALIQWPAVHRLGYRISFTSLKKAFTNPGTRTVLRLIGPTIIGMAAYQLNDLVSTALAGKAGPGVVSSLQYSLRLQELFLGIFAVSIGTVLLPDLAGFAKKSQWDEYNQRLITAMDIIALITIPVTVFSIQQGEVIIRLLFQANSFNEESVALTKIAFTYHIVGLFFIAINRILAPAFYAQSDSKSPTLAGILSFIVNMILAALLVGPMKGGGVALALTLASMVNTAFLLLFLRKNPQVAVGRAVASALGYTTKLALFSVIAVLPIIYLNPLLLSLFKGRGRLIGYGVPLLLNGLVFGAIGVTLLVLSKDKQARYIGKSLKRRL</sequence>
<organism evidence="12">
    <name type="scientific">Gracilinema caldarium</name>
    <dbReference type="NCBI Taxonomy" id="215591"/>
    <lineage>
        <taxon>Bacteria</taxon>
        <taxon>Pseudomonadati</taxon>
        <taxon>Spirochaetota</taxon>
        <taxon>Spirochaetia</taxon>
        <taxon>Spirochaetales</taxon>
        <taxon>Breznakiellaceae</taxon>
        <taxon>Gracilinema</taxon>
    </lineage>
</organism>
<dbReference type="InterPro" id="IPR051050">
    <property type="entry name" value="Lipid_II_flippase_MurJ/MviN"/>
</dbReference>
<feature type="transmembrane region" description="Helical" evidence="10">
    <location>
        <begin position="493"/>
        <end position="517"/>
    </location>
</feature>
<feature type="transmembrane region" description="Helical" evidence="10">
    <location>
        <begin position="139"/>
        <end position="161"/>
    </location>
</feature>
<dbReference type="PANTHER" id="PTHR47019:SF1">
    <property type="entry name" value="LIPID II FLIPPASE MURJ"/>
    <property type="match status" value="1"/>
</dbReference>
<feature type="transmembrane region" description="Helical" evidence="10">
    <location>
        <begin position="465"/>
        <end position="487"/>
    </location>
</feature>
<dbReference type="InterPro" id="IPR004268">
    <property type="entry name" value="MurJ"/>
</dbReference>
<feature type="transmembrane region" description="Helical" evidence="10">
    <location>
        <begin position="167"/>
        <end position="189"/>
    </location>
</feature>
<evidence type="ECO:0000256" key="9">
    <source>
        <dbReference type="ARBA" id="ARBA00061532"/>
    </source>
</evidence>
<evidence type="ECO:0000256" key="3">
    <source>
        <dbReference type="ARBA" id="ARBA00022692"/>
    </source>
</evidence>
<gene>
    <name evidence="10 12" type="primary">murJ</name>
    <name evidence="12" type="ORF">ENS59_01100</name>
</gene>
<evidence type="ECO:0000256" key="4">
    <source>
        <dbReference type="ARBA" id="ARBA00022960"/>
    </source>
</evidence>
<feature type="transmembrane region" description="Helical" evidence="10">
    <location>
        <begin position="423"/>
        <end position="444"/>
    </location>
</feature>
<protein>
    <recommendedName>
        <fullName evidence="10">Probable lipid II flippase MurJ</fullName>
    </recommendedName>
</protein>
<comment type="similarity">
    <text evidence="9 10 11">Belongs to the MurJ/MviN family.</text>
</comment>
<evidence type="ECO:0000256" key="2">
    <source>
        <dbReference type="ARBA" id="ARBA00022475"/>
    </source>
</evidence>
<keyword evidence="5 10" id="KW-0573">Peptidoglycan synthesis</keyword>
<comment type="pathway">
    <text evidence="10">Cell wall biogenesis; peptidoglycan biosynthesis.</text>
</comment>
<accession>A0A7C3HZM2</accession>
<dbReference type="GO" id="GO:0009252">
    <property type="term" value="P:peptidoglycan biosynthetic process"/>
    <property type="evidence" value="ECO:0007669"/>
    <property type="project" value="UniProtKB-UniRule"/>
</dbReference>
<evidence type="ECO:0000256" key="1">
    <source>
        <dbReference type="ARBA" id="ARBA00004651"/>
    </source>
</evidence>
<comment type="caution">
    <text evidence="12">The sequence shown here is derived from an EMBL/GenBank/DDBJ whole genome shotgun (WGS) entry which is preliminary data.</text>
</comment>
<evidence type="ECO:0000256" key="11">
    <source>
        <dbReference type="PIRNR" id="PIRNR002869"/>
    </source>
</evidence>
<dbReference type="GO" id="GO:0015648">
    <property type="term" value="F:lipid-linked peptidoglycan transporter activity"/>
    <property type="evidence" value="ECO:0007669"/>
    <property type="project" value="UniProtKB-UniRule"/>
</dbReference>
<dbReference type="GO" id="GO:0034204">
    <property type="term" value="P:lipid translocation"/>
    <property type="evidence" value="ECO:0007669"/>
    <property type="project" value="TreeGrafter"/>
</dbReference>
<feature type="transmembrane region" description="Helical" evidence="10">
    <location>
        <begin position="321"/>
        <end position="341"/>
    </location>
</feature>
<dbReference type="EMBL" id="DSVL01000035">
    <property type="protein sequence ID" value="HFH28100.1"/>
    <property type="molecule type" value="Genomic_DNA"/>
</dbReference>
<evidence type="ECO:0000256" key="7">
    <source>
        <dbReference type="ARBA" id="ARBA00023136"/>
    </source>
</evidence>
<dbReference type="AlphaFoldDB" id="A0A7C3HZM2"/>
<dbReference type="GO" id="GO:0071555">
    <property type="term" value="P:cell wall organization"/>
    <property type="evidence" value="ECO:0007669"/>
    <property type="project" value="UniProtKB-UniRule"/>
</dbReference>
<keyword evidence="2 10" id="KW-1003">Cell membrane</keyword>
<dbReference type="PRINTS" id="PR01806">
    <property type="entry name" value="VIRFACTRMVIN"/>
</dbReference>
<keyword evidence="7 10" id="KW-0472">Membrane</keyword>
<dbReference type="GO" id="GO:0005886">
    <property type="term" value="C:plasma membrane"/>
    <property type="evidence" value="ECO:0007669"/>
    <property type="project" value="UniProtKB-SubCell"/>
</dbReference>
<evidence type="ECO:0000313" key="12">
    <source>
        <dbReference type="EMBL" id="HFH28100.1"/>
    </source>
</evidence>
<name>A0A7C3HZM2_9SPIR</name>
<dbReference type="NCBIfam" id="TIGR01695">
    <property type="entry name" value="murJ_mviN"/>
    <property type="match status" value="1"/>
</dbReference>
<evidence type="ECO:0000256" key="10">
    <source>
        <dbReference type="HAMAP-Rule" id="MF_02078"/>
    </source>
</evidence>
<evidence type="ECO:0000256" key="6">
    <source>
        <dbReference type="ARBA" id="ARBA00022989"/>
    </source>
</evidence>
<evidence type="ECO:0000256" key="5">
    <source>
        <dbReference type="ARBA" id="ARBA00022984"/>
    </source>
</evidence>
<dbReference type="UniPathway" id="UPA00219"/>
<comment type="function">
    <text evidence="8 10 11">Involved in peptidoglycan biosynthesis. Transports lipid-linked peptidoglycan precursors from the inner to the outer leaflet of the cytoplasmic membrane.</text>
</comment>